<dbReference type="Proteomes" id="UP000032142">
    <property type="component" value="Unassembled WGS sequence"/>
</dbReference>
<evidence type="ECO:0000313" key="1">
    <source>
        <dbReference type="EMBL" id="KHG17029.1"/>
    </source>
</evidence>
<keyword evidence="2" id="KW-1185">Reference proteome</keyword>
<protein>
    <submittedName>
        <fullName evidence="1">Uncharacterized protein</fullName>
    </submittedName>
</protein>
<organism evidence="1 2">
    <name type="scientific">Gossypium arboreum</name>
    <name type="common">Tree cotton</name>
    <name type="synonym">Gossypium nanking</name>
    <dbReference type="NCBI Taxonomy" id="29729"/>
    <lineage>
        <taxon>Eukaryota</taxon>
        <taxon>Viridiplantae</taxon>
        <taxon>Streptophyta</taxon>
        <taxon>Embryophyta</taxon>
        <taxon>Tracheophyta</taxon>
        <taxon>Spermatophyta</taxon>
        <taxon>Magnoliopsida</taxon>
        <taxon>eudicotyledons</taxon>
        <taxon>Gunneridae</taxon>
        <taxon>Pentapetalae</taxon>
        <taxon>rosids</taxon>
        <taxon>malvids</taxon>
        <taxon>Malvales</taxon>
        <taxon>Malvaceae</taxon>
        <taxon>Malvoideae</taxon>
        <taxon>Gossypium</taxon>
    </lineage>
</organism>
<dbReference type="EMBL" id="KN407360">
    <property type="protein sequence ID" value="KHG17029.1"/>
    <property type="molecule type" value="Genomic_DNA"/>
</dbReference>
<reference evidence="2" key="1">
    <citation type="submission" date="2014-09" db="EMBL/GenBank/DDBJ databases">
        <authorList>
            <person name="Mudge J."/>
            <person name="Ramaraj T."/>
            <person name="Lindquist I.E."/>
            <person name="Bharti A.K."/>
            <person name="Sundararajan A."/>
            <person name="Cameron C.T."/>
            <person name="Woodward J.E."/>
            <person name="May G.D."/>
            <person name="Brubaker C."/>
            <person name="Broadhvest J."/>
            <person name="Wilkins T.A."/>
        </authorList>
    </citation>
    <scope>NUCLEOTIDE SEQUENCE</scope>
    <source>
        <strain evidence="2">cv. AKA8401</strain>
    </source>
</reference>
<sequence length="61" mass="6833">MLLQISYHIVARSRAINGPTHTSCQSIHSYTVLLTQAVKYPPHMLVYLATGKTYKASTRIT</sequence>
<evidence type="ECO:0000313" key="2">
    <source>
        <dbReference type="Proteomes" id="UP000032142"/>
    </source>
</evidence>
<name>A0A0B0NYS7_GOSAR</name>
<gene>
    <name evidence="1" type="ORF">F383_23818</name>
</gene>
<proteinExistence type="predicted"/>
<dbReference type="AlphaFoldDB" id="A0A0B0NYS7"/>
<accession>A0A0B0NYS7</accession>